<reference evidence="2" key="2">
    <citation type="submission" date="2021-11" db="EMBL/GenBank/DDBJ databases">
        <title>Genome resources and taxonomic validation of 89 Xanthomonas strains.</title>
        <authorList>
            <person name="Tambong J.T."/>
        </authorList>
    </citation>
    <scope>NUCLEOTIDE SEQUENCE</scope>
    <source>
        <strain evidence="2">Bv 5-4A</strain>
    </source>
</reference>
<reference evidence="1 3" key="1">
    <citation type="submission" date="2014-11" db="EMBL/GenBank/DDBJ databases">
        <title>Draft Genome Sequences of Xanthomonas vesicatoria Strains from the Balkan Peninsula.</title>
        <authorList>
            <person name="Vancheva T."/>
            <person name="Lefeuvre P."/>
            <person name="Bogatzevska N."/>
            <person name="Moncheva P."/>
            <person name="Koebnik R."/>
        </authorList>
    </citation>
    <scope>NUCLEOTIDE SEQUENCE [LARGE SCALE GENOMIC DNA]</scope>
    <source>
        <strain evidence="1 3">53M</strain>
    </source>
</reference>
<proteinExistence type="predicted"/>
<gene>
    <name evidence="2" type="ORF">LN473_01710</name>
    <name evidence="1" type="ORF">OR61_18735</name>
</gene>
<evidence type="ECO:0000313" key="1">
    <source>
        <dbReference type="EMBL" id="KHM91569.1"/>
    </source>
</evidence>
<dbReference type="Proteomes" id="UP000030969">
    <property type="component" value="Unassembled WGS sequence"/>
</dbReference>
<dbReference type="AlphaFoldDB" id="A0AAJ0IVU8"/>
<dbReference type="Pfam" id="PF04250">
    <property type="entry name" value="DUF429"/>
    <property type="match status" value="1"/>
</dbReference>
<dbReference type="InterPro" id="IPR007362">
    <property type="entry name" value="DUF429"/>
</dbReference>
<name>A0AAJ0IVU8_9XANT</name>
<evidence type="ECO:0000313" key="4">
    <source>
        <dbReference type="Proteomes" id="UP001430544"/>
    </source>
</evidence>
<sequence>MKRHHCVGVDGARSGWIAVWEDRDALAFAYYATVAELTVALREVEVLGVDIPLGLAEHAPRAADVQARRFVGGRRACSIFAAPLRGILQAETQADASALHRVLDHEKHRGFGVQSFALLPKIRDWDTALRADHAWAARVFEVHPEVSFAALAGGQGLAAPKKSDEGHRQRRTLLGDHYGAARVASLLERVPRACAQPDDVLDALVACWSAQRIAAGTAGSLPAVVERDACGLRMGICY</sequence>
<dbReference type="GeneID" id="46983451"/>
<protein>
    <submittedName>
        <fullName evidence="2">DUF429 domain-containing protein</fullName>
    </submittedName>
</protein>
<evidence type="ECO:0000313" key="3">
    <source>
        <dbReference type="Proteomes" id="UP000030969"/>
    </source>
</evidence>
<dbReference type="EMBL" id="JSYJ01000154">
    <property type="protein sequence ID" value="KHM91569.1"/>
    <property type="molecule type" value="Genomic_DNA"/>
</dbReference>
<dbReference type="Proteomes" id="UP001430544">
    <property type="component" value="Unassembled WGS sequence"/>
</dbReference>
<evidence type="ECO:0000313" key="2">
    <source>
        <dbReference type="EMBL" id="MCC8620730.1"/>
    </source>
</evidence>
<organism evidence="1 3">
    <name type="scientific">Xanthomonas vesicatoria</name>
    <dbReference type="NCBI Taxonomy" id="56460"/>
    <lineage>
        <taxon>Bacteria</taxon>
        <taxon>Pseudomonadati</taxon>
        <taxon>Pseudomonadota</taxon>
        <taxon>Gammaproteobacteria</taxon>
        <taxon>Lysobacterales</taxon>
        <taxon>Lysobacteraceae</taxon>
        <taxon>Xanthomonas</taxon>
    </lineage>
</organism>
<dbReference type="RefSeq" id="WP_039429134.1">
    <property type="nucleotide sequence ID" value="NZ_CP018470.1"/>
</dbReference>
<comment type="caution">
    <text evidence="1">The sequence shown here is derived from an EMBL/GenBank/DDBJ whole genome shotgun (WGS) entry which is preliminary data.</text>
</comment>
<dbReference type="EMBL" id="JAJIUN010000005">
    <property type="protein sequence ID" value="MCC8620730.1"/>
    <property type="molecule type" value="Genomic_DNA"/>
</dbReference>
<accession>A0AAJ0IVU8</accession>
<keyword evidence="4" id="KW-1185">Reference proteome</keyword>